<reference evidence="2" key="1">
    <citation type="submission" date="2013-04" db="EMBL/GenBank/DDBJ databases">
        <authorList>
            <person name="Qu J."/>
            <person name="Murali S.C."/>
            <person name="Bandaranaike D."/>
            <person name="Bellair M."/>
            <person name="Blankenburg K."/>
            <person name="Chao H."/>
            <person name="Dinh H."/>
            <person name="Doddapaneni H."/>
            <person name="Downs B."/>
            <person name="Dugan-Rocha S."/>
            <person name="Elkadiri S."/>
            <person name="Gnanaolivu R.D."/>
            <person name="Hernandez B."/>
            <person name="Javaid M."/>
            <person name="Jayaseelan J.C."/>
            <person name="Lee S."/>
            <person name="Li M."/>
            <person name="Ming W."/>
            <person name="Munidasa M."/>
            <person name="Muniz J."/>
            <person name="Nguyen L."/>
            <person name="Ongeri F."/>
            <person name="Osuji N."/>
            <person name="Pu L.-L."/>
            <person name="Puazo M."/>
            <person name="Qu C."/>
            <person name="Quiroz J."/>
            <person name="Raj R."/>
            <person name="Weissenberger G."/>
            <person name="Xin Y."/>
            <person name="Zou X."/>
            <person name="Han Y."/>
            <person name="Richards S."/>
            <person name="Worley K."/>
            <person name="Muzny D."/>
            <person name="Gibbs R."/>
        </authorList>
    </citation>
    <scope>NUCLEOTIDE SEQUENCE</scope>
    <source>
        <strain evidence="2">Sampled in the wild</strain>
    </source>
</reference>
<feature type="compositionally biased region" description="Basic and acidic residues" evidence="1">
    <location>
        <begin position="50"/>
        <end position="70"/>
    </location>
</feature>
<protein>
    <submittedName>
        <fullName evidence="2">Uncharacterized protein</fullName>
    </submittedName>
</protein>
<dbReference type="EMBL" id="KZ308747">
    <property type="protein sequence ID" value="KAG8233824.1"/>
    <property type="molecule type" value="Genomic_DNA"/>
</dbReference>
<feature type="region of interest" description="Disordered" evidence="1">
    <location>
        <begin position="1"/>
        <end position="132"/>
    </location>
</feature>
<keyword evidence="3" id="KW-1185">Reference proteome</keyword>
<sequence>MDLDTEAHLCRQDHQREGVNFVREIRTEKEVTDEKDPPGRRNGTGGEFYPRNDRDSPWKERSGEEKRTSRNFEGQPNMAGFELKGDEGEEAAACSPATRSTGAVKRMPVREERGLNEWGSDRFLPAARTDYE</sequence>
<evidence type="ECO:0000313" key="3">
    <source>
        <dbReference type="Proteomes" id="UP000792457"/>
    </source>
</evidence>
<gene>
    <name evidence="2" type="ORF">J437_LFUL008046</name>
</gene>
<proteinExistence type="predicted"/>
<feature type="compositionally biased region" description="Basic and acidic residues" evidence="1">
    <location>
        <begin position="1"/>
        <end position="39"/>
    </location>
</feature>
<accession>A0A8K0P7P4</accession>
<comment type="caution">
    <text evidence="2">The sequence shown here is derived from an EMBL/GenBank/DDBJ whole genome shotgun (WGS) entry which is preliminary data.</text>
</comment>
<evidence type="ECO:0000313" key="2">
    <source>
        <dbReference type="EMBL" id="KAG8233824.1"/>
    </source>
</evidence>
<reference evidence="2" key="2">
    <citation type="submission" date="2017-10" db="EMBL/GenBank/DDBJ databases">
        <title>Ladona fulva Genome sequencing and assembly.</title>
        <authorList>
            <person name="Murali S."/>
            <person name="Richards S."/>
            <person name="Bandaranaike D."/>
            <person name="Bellair M."/>
            <person name="Blankenburg K."/>
            <person name="Chao H."/>
            <person name="Dinh H."/>
            <person name="Doddapaneni H."/>
            <person name="Dugan-Rocha S."/>
            <person name="Elkadiri S."/>
            <person name="Gnanaolivu R."/>
            <person name="Hernandez B."/>
            <person name="Skinner E."/>
            <person name="Javaid M."/>
            <person name="Lee S."/>
            <person name="Li M."/>
            <person name="Ming W."/>
            <person name="Munidasa M."/>
            <person name="Muniz J."/>
            <person name="Nguyen L."/>
            <person name="Hughes D."/>
            <person name="Osuji N."/>
            <person name="Pu L.-L."/>
            <person name="Puazo M."/>
            <person name="Qu C."/>
            <person name="Quiroz J."/>
            <person name="Raj R."/>
            <person name="Weissenberger G."/>
            <person name="Xin Y."/>
            <person name="Zou X."/>
            <person name="Han Y."/>
            <person name="Worley K."/>
            <person name="Muzny D."/>
            <person name="Gibbs R."/>
        </authorList>
    </citation>
    <scope>NUCLEOTIDE SEQUENCE</scope>
    <source>
        <strain evidence="2">Sampled in the wild</strain>
    </source>
</reference>
<evidence type="ECO:0000256" key="1">
    <source>
        <dbReference type="SAM" id="MobiDB-lite"/>
    </source>
</evidence>
<dbReference type="AlphaFoldDB" id="A0A8K0P7P4"/>
<dbReference type="Proteomes" id="UP000792457">
    <property type="component" value="Unassembled WGS sequence"/>
</dbReference>
<name>A0A8K0P7P4_LADFU</name>
<organism evidence="2 3">
    <name type="scientific">Ladona fulva</name>
    <name type="common">Scarce chaser dragonfly</name>
    <name type="synonym">Libellula fulva</name>
    <dbReference type="NCBI Taxonomy" id="123851"/>
    <lineage>
        <taxon>Eukaryota</taxon>
        <taxon>Metazoa</taxon>
        <taxon>Ecdysozoa</taxon>
        <taxon>Arthropoda</taxon>
        <taxon>Hexapoda</taxon>
        <taxon>Insecta</taxon>
        <taxon>Pterygota</taxon>
        <taxon>Palaeoptera</taxon>
        <taxon>Odonata</taxon>
        <taxon>Epiprocta</taxon>
        <taxon>Anisoptera</taxon>
        <taxon>Libelluloidea</taxon>
        <taxon>Libellulidae</taxon>
        <taxon>Ladona</taxon>
    </lineage>
</organism>